<evidence type="ECO:0000313" key="1">
    <source>
        <dbReference type="EMBL" id="CAD5210391.1"/>
    </source>
</evidence>
<dbReference type="Gene3D" id="1.10.510.10">
    <property type="entry name" value="Transferase(Phosphotransferase) domain 1"/>
    <property type="match status" value="1"/>
</dbReference>
<proteinExistence type="predicted"/>
<dbReference type="AlphaFoldDB" id="A0A811K383"/>
<dbReference type="EMBL" id="CAJFCW020000002">
    <property type="protein sequence ID" value="CAG9091245.1"/>
    <property type="molecule type" value="Genomic_DNA"/>
</dbReference>
<evidence type="ECO:0008006" key="3">
    <source>
        <dbReference type="Google" id="ProtNLM"/>
    </source>
</evidence>
<accession>A0A811K383</accession>
<reference evidence="1" key="1">
    <citation type="submission" date="2020-09" db="EMBL/GenBank/DDBJ databases">
        <authorList>
            <person name="Kikuchi T."/>
        </authorList>
    </citation>
    <scope>NUCLEOTIDE SEQUENCE</scope>
    <source>
        <strain evidence="1">SH1</strain>
    </source>
</reference>
<dbReference type="OrthoDB" id="5979581at2759"/>
<dbReference type="SUPFAM" id="SSF56112">
    <property type="entry name" value="Protein kinase-like (PK-like)"/>
    <property type="match status" value="1"/>
</dbReference>
<name>A0A811K383_9BILA</name>
<evidence type="ECO:0000313" key="2">
    <source>
        <dbReference type="Proteomes" id="UP000614601"/>
    </source>
</evidence>
<dbReference type="PANTHER" id="PTHR11909">
    <property type="entry name" value="CASEIN KINASE-RELATED"/>
    <property type="match status" value="1"/>
</dbReference>
<dbReference type="InterPro" id="IPR050235">
    <property type="entry name" value="CK1_Ser-Thr_kinase"/>
</dbReference>
<dbReference type="Proteomes" id="UP000783686">
    <property type="component" value="Unassembled WGS sequence"/>
</dbReference>
<dbReference type="Proteomes" id="UP000614601">
    <property type="component" value="Unassembled WGS sequence"/>
</dbReference>
<comment type="caution">
    <text evidence="1">The sequence shown here is derived from an EMBL/GenBank/DDBJ whole genome shotgun (WGS) entry which is preliminary data.</text>
</comment>
<organism evidence="1 2">
    <name type="scientific">Bursaphelenchus okinawaensis</name>
    <dbReference type="NCBI Taxonomy" id="465554"/>
    <lineage>
        <taxon>Eukaryota</taxon>
        <taxon>Metazoa</taxon>
        <taxon>Ecdysozoa</taxon>
        <taxon>Nematoda</taxon>
        <taxon>Chromadorea</taxon>
        <taxon>Rhabditida</taxon>
        <taxon>Tylenchina</taxon>
        <taxon>Tylenchomorpha</taxon>
        <taxon>Aphelenchoidea</taxon>
        <taxon>Aphelenchoididae</taxon>
        <taxon>Bursaphelenchus</taxon>
    </lineage>
</organism>
<gene>
    <name evidence="1" type="ORF">BOKJ2_LOCUS3164</name>
</gene>
<sequence length="444" mass="51047">MSRKKHGDYSVMPPGVSRKNLFQAIIATEAATYSKKQQDEAKKHNLGNDIVGVQYNFPIRTIVAERYHIVANLPGKKWQIKLCARDGNMQQLSFLKVPFHEDRFNMVWRELTIWSVLEDFEPLMFLNPPDIDLDLDCRTLSFPALGYSIYEIKEFYNVLPLQAIIVSAMDMLCAIKQLHDQGLVHRAISPHQFRVGLSAGGTDPNIVHLVSLEVAKTWININCLKFIPGCGNNFKPNELYSSPDVVAGKNCTRRDDLLSWFYCLLFMRKVDFFSGNDGGSISQVQKRNGDPFTLVAAFGARAGPPLVCILQYLRWLNPGARPDYIFIYKCLQLSLISISNRTPPLLPKNVNDYVKMYDETYDPEITKDMMEYRKHIIERQSVYFTPDDEDEMVDFSSVEEYLPHYAKRLSEFNSFSIFENMVNINPNIPFFVEYAFRQRPAPSA</sequence>
<dbReference type="InterPro" id="IPR011009">
    <property type="entry name" value="Kinase-like_dom_sf"/>
</dbReference>
<keyword evidence="2" id="KW-1185">Reference proteome</keyword>
<protein>
    <recommendedName>
        <fullName evidence="3">Protein kinase domain-containing protein</fullName>
    </recommendedName>
</protein>
<dbReference type="EMBL" id="CAJFDH010000002">
    <property type="protein sequence ID" value="CAD5210391.1"/>
    <property type="molecule type" value="Genomic_DNA"/>
</dbReference>